<keyword evidence="4" id="KW-0067">ATP-binding</keyword>
<evidence type="ECO:0000256" key="1">
    <source>
        <dbReference type="ARBA" id="ARBA00022679"/>
    </source>
</evidence>
<dbReference type="InterPro" id="IPR036371">
    <property type="entry name" value="TPK_B1-bd_sf"/>
</dbReference>
<gene>
    <name evidence="6" type="ORF">BLNAU_219</name>
</gene>
<dbReference type="CDD" id="cd07995">
    <property type="entry name" value="TPK"/>
    <property type="match status" value="1"/>
</dbReference>
<dbReference type="NCBIfam" id="TIGR01378">
    <property type="entry name" value="thi_PPkinase"/>
    <property type="match status" value="1"/>
</dbReference>
<evidence type="ECO:0000256" key="3">
    <source>
        <dbReference type="ARBA" id="ARBA00022777"/>
    </source>
</evidence>
<sequence length="270" mass="30472">MVKVSFDEALKDFVVLLLNYRLPLLTPTLIRHAKRVICLDGGLNLFDRLREDNPILKDHFPHSVIGDFDSVEKDLLTKYKQLGSDVDHDTDQDTNDMEKGFTYLLSEYEHADRSQLYSPAIFVVGALGGRFDQEMANISAMVKFQTKFQKLSPKLPPPQIFILSNSSLITTLLPSKEISSEPSSHHHTIIQSRYETNPCGIIPLGKCDHVLTTGLKWNVNGPLEFGTFISSSNEIEHQDNPVTIDNSQTLLWTSMLKSESLHNSFPEPMT</sequence>
<dbReference type="GO" id="GO:0004788">
    <property type="term" value="F:thiamine diphosphokinase activity"/>
    <property type="evidence" value="ECO:0007669"/>
    <property type="project" value="UniProtKB-EC"/>
</dbReference>
<dbReference type="Gene3D" id="2.60.120.320">
    <property type="entry name" value="Thiamin pyrophosphokinase, thiamin-binding domain"/>
    <property type="match status" value="1"/>
</dbReference>
<feature type="domain" description="Thiamin pyrophosphokinase thiamin-binding" evidence="5">
    <location>
        <begin position="185"/>
        <end position="250"/>
    </location>
</feature>
<dbReference type="Proteomes" id="UP001281761">
    <property type="component" value="Unassembled WGS sequence"/>
</dbReference>
<dbReference type="SUPFAM" id="SSF63862">
    <property type="entry name" value="Thiamin pyrophosphokinase, substrate-binding domain"/>
    <property type="match status" value="1"/>
</dbReference>
<dbReference type="InterPro" id="IPR036759">
    <property type="entry name" value="TPK_catalytic_sf"/>
</dbReference>
<dbReference type="PANTHER" id="PTHR13622">
    <property type="entry name" value="THIAMIN PYROPHOSPHOKINASE"/>
    <property type="match status" value="1"/>
</dbReference>
<dbReference type="SUPFAM" id="SSF63999">
    <property type="entry name" value="Thiamin pyrophosphokinase, catalytic domain"/>
    <property type="match status" value="1"/>
</dbReference>
<keyword evidence="2" id="KW-0547">Nucleotide-binding</keyword>
<name>A0ABQ9YMD6_9EUKA</name>
<dbReference type="Pfam" id="PF04265">
    <property type="entry name" value="TPK_B1_binding"/>
    <property type="match status" value="1"/>
</dbReference>
<dbReference type="Pfam" id="PF04263">
    <property type="entry name" value="TPK_catalytic"/>
    <property type="match status" value="1"/>
</dbReference>
<evidence type="ECO:0000313" key="7">
    <source>
        <dbReference type="Proteomes" id="UP001281761"/>
    </source>
</evidence>
<dbReference type="PANTHER" id="PTHR13622:SF8">
    <property type="entry name" value="THIAMIN PYROPHOSPHOKINASE 1"/>
    <property type="match status" value="1"/>
</dbReference>
<comment type="caution">
    <text evidence="6">The sequence shown here is derived from an EMBL/GenBank/DDBJ whole genome shotgun (WGS) entry which is preliminary data.</text>
</comment>
<accession>A0ABQ9YMD6</accession>
<proteinExistence type="predicted"/>
<dbReference type="InterPro" id="IPR007371">
    <property type="entry name" value="TPK_catalytic"/>
</dbReference>
<evidence type="ECO:0000256" key="4">
    <source>
        <dbReference type="ARBA" id="ARBA00022840"/>
    </source>
</evidence>
<evidence type="ECO:0000256" key="2">
    <source>
        <dbReference type="ARBA" id="ARBA00022741"/>
    </source>
</evidence>
<protein>
    <submittedName>
        <fullName evidence="6">Thiamine pyrophosphokinase 1</fullName>
        <ecNumber evidence="6">2.7.6.2</ecNumber>
    </submittedName>
</protein>
<dbReference type="Gene3D" id="3.40.50.10240">
    <property type="entry name" value="Thiamin pyrophosphokinase, catalytic domain"/>
    <property type="match status" value="1"/>
</dbReference>
<dbReference type="EMBL" id="JARBJD010000001">
    <property type="protein sequence ID" value="KAK2964918.1"/>
    <property type="molecule type" value="Genomic_DNA"/>
</dbReference>
<keyword evidence="3" id="KW-0418">Kinase</keyword>
<dbReference type="InterPro" id="IPR006282">
    <property type="entry name" value="Thi_PPkinase"/>
</dbReference>
<keyword evidence="1 6" id="KW-0808">Transferase</keyword>
<organism evidence="6 7">
    <name type="scientific">Blattamonas nauphoetae</name>
    <dbReference type="NCBI Taxonomy" id="2049346"/>
    <lineage>
        <taxon>Eukaryota</taxon>
        <taxon>Metamonada</taxon>
        <taxon>Preaxostyla</taxon>
        <taxon>Oxymonadida</taxon>
        <taxon>Blattamonas</taxon>
    </lineage>
</organism>
<reference evidence="6 7" key="1">
    <citation type="journal article" date="2022" name="bioRxiv">
        <title>Genomics of Preaxostyla Flagellates Illuminates Evolutionary Transitions and the Path Towards Mitochondrial Loss.</title>
        <authorList>
            <person name="Novak L.V.F."/>
            <person name="Treitli S.C."/>
            <person name="Pyrih J."/>
            <person name="Halakuc P."/>
            <person name="Pipaliya S.V."/>
            <person name="Vacek V."/>
            <person name="Brzon O."/>
            <person name="Soukal P."/>
            <person name="Eme L."/>
            <person name="Dacks J.B."/>
            <person name="Karnkowska A."/>
            <person name="Elias M."/>
            <person name="Hampl V."/>
        </authorList>
    </citation>
    <scope>NUCLEOTIDE SEQUENCE [LARGE SCALE GENOMIC DNA]</scope>
    <source>
        <strain evidence="6">NAU3</strain>
        <tissue evidence="6">Gut</tissue>
    </source>
</reference>
<dbReference type="SMART" id="SM00983">
    <property type="entry name" value="TPK_B1_binding"/>
    <property type="match status" value="1"/>
</dbReference>
<dbReference type="EC" id="2.7.6.2" evidence="6"/>
<keyword evidence="7" id="KW-1185">Reference proteome</keyword>
<evidence type="ECO:0000259" key="5">
    <source>
        <dbReference type="SMART" id="SM00983"/>
    </source>
</evidence>
<dbReference type="InterPro" id="IPR007373">
    <property type="entry name" value="Thiamin_PyroPKinase_B1-bd"/>
</dbReference>
<evidence type="ECO:0000313" key="6">
    <source>
        <dbReference type="EMBL" id="KAK2964918.1"/>
    </source>
</evidence>